<reference evidence="6 7" key="1">
    <citation type="submission" date="2016-10" db="EMBL/GenBank/DDBJ databases">
        <authorList>
            <person name="de Groot N.N."/>
        </authorList>
    </citation>
    <scope>NUCLEOTIDE SEQUENCE [LARGE SCALE GENOMIC DNA]</scope>
    <source>
        <strain evidence="6 7">NE2</strain>
    </source>
</reference>
<dbReference type="EMBL" id="FOSN01000015">
    <property type="protein sequence ID" value="SFK69398.1"/>
    <property type="molecule type" value="Genomic_DNA"/>
</dbReference>
<dbReference type="STRING" id="1612308.SAMN05444581_11577"/>
<feature type="compositionally biased region" description="Basic and acidic residues" evidence="4">
    <location>
        <begin position="7"/>
        <end position="18"/>
    </location>
</feature>
<evidence type="ECO:0000256" key="4">
    <source>
        <dbReference type="SAM" id="MobiDB-lite"/>
    </source>
</evidence>
<keyword evidence="1" id="KW-0813">Transport</keyword>
<evidence type="ECO:0000313" key="7">
    <source>
        <dbReference type="Proteomes" id="UP000198755"/>
    </source>
</evidence>
<evidence type="ECO:0000256" key="2">
    <source>
        <dbReference type="ARBA" id="ARBA00023136"/>
    </source>
</evidence>
<feature type="region of interest" description="Disordered" evidence="4">
    <location>
        <begin position="196"/>
        <end position="224"/>
    </location>
</feature>
<name>A0A1I4BKT9_9HYPH</name>
<gene>
    <name evidence="6" type="ORF">SAMN05444581_11577</name>
</gene>
<dbReference type="Proteomes" id="UP000198755">
    <property type="component" value="Unassembled WGS sequence"/>
</dbReference>
<dbReference type="Pfam" id="PF07660">
    <property type="entry name" value="STN"/>
    <property type="match status" value="1"/>
</dbReference>
<organism evidence="6 7">
    <name type="scientific">Methylocapsa palsarum</name>
    <dbReference type="NCBI Taxonomy" id="1612308"/>
    <lineage>
        <taxon>Bacteria</taxon>
        <taxon>Pseudomonadati</taxon>
        <taxon>Pseudomonadota</taxon>
        <taxon>Alphaproteobacteria</taxon>
        <taxon>Hyphomicrobiales</taxon>
        <taxon>Beijerinckiaceae</taxon>
        <taxon>Methylocapsa</taxon>
    </lineage>
</organism>
<feature type="compositionally biased region" description="Polar residues" evidence="4">
    <location>
        <begin position="202"/>
        <end position="221"/>
    </location>
</feature>
<dbReference type="GO" id="GO:0019867">
    <property type="term" value="C:outer membrane"/>
    <property type="evidence" value="ECO:0007669"/>
    <property type="project" value="InterPro"/>
</dbReference>
<dbReference type="AlphaFoldDB" id="A0A1I4BKT9"/>
<protein>
    <submittedName>
        <fullName evidence="6">Secretin and TonB N terminus short domain-containing protein</fullName>
    </submittedName>
</protein>
<sequence>MSRHPHSPIERVRGERRGFLPSGNGKGRTMTTLTRSKRRKPRAGSPSIATAALTLLTVGSGALGFSVSAAQASTPAESYEIPAGPVASALNRLADKSGAQLIYDSGLTRNVRTQGLKGEHTLDEALNTLLWGTGLAYRLAADGKAVAIMLAQNDSGTQSDTGVELPEVSAAAPVALAGGGGQGVAGEGVGDSVAGAGLADGSQATRSTSRRPPSLGKATSRSCKRPGRFRSFRARSSMISRRCLSATRLSETSAACNSPAIPFMSGSQYVASTRHRTFRTIWRCRPSFISRRPTSSRSRC</sequence>
<dbReference type="Gene3D" id="3.55.50.30">
    <property type="match status" value="1"/>
</dbReference>
<keyword evidence="2" id="KW-0472">Membrane</keyword>
<feature type="region of interest" description="Disordered" evidence="4">
    <location>
        <begin position="1"/>
        <end position="46"/>
    </location>
</feature>
<evidence type="ECO:0000256" key="1">
    <source>
        <dbReference type="ARBA" id="ARBA00022448"/>
    </source>
</evidence>
<evidence type="ECO:0000259" key="5">
    <source>
        <dbReference type="SMART" id="SM00965"/>
    </source>
</evidence>
<keyword evidence="7" id="KW-1185">Reference proteome</keyword>
<evidence type="ECO:0000256" key="3">
    <source>
        <dbReference type="ARBA" id="ARBA00023237"/>
    </source>
</evidence>
<dbReference type="InterPro" id="IPR011662">
    <property type="entry name" value="Secretin/TonB_short_N"/>
</dbReference>
<proteinExistence type="predicted"/>
<evidence type="ECO:0000313" key="6">
    <source>
        <dbReference type="EMBL" id="SFK69398.1"/>
    </source>
</evidence>
<feature type="domain" description="Secretin/TonB short N-terminal" evidence="5">
    <location>
        <begin position="99"/>
        <end position="151"/>
    </location>
</feature>
<accession>A0A1I4BKT9</accession>
<keyword evidence="3" id="KW-0998">Cell outer membrane</keyword>
<dbReference type="SMART" id="SM00965">
    <property type="entry name" value="STN"/>
    <property type="match status" value="1"/>
</dbReference>